<dbReference type="InterPro" id="IPR036890">
    <property type="entry name" value="HATPase_C_sf"/>
</dbReference>
<sequence length="650" mass="74331">MKTSLSVLAFIIAFACVSQNERQVNSAAIDSILKATEKIPTADEKITSLSRATSKLRYGAGSLALIQKSEEISKKTNVPKLLATTYYYYANYYYYNTNLDSSLYYIQKSKDFIRDEELPFLRSSVLNTEGGVYVLKGDMPKALALTLKSQEFLDKVDTTSLRADEKLIYKKERLALDNSIANFYNQMEEYEKATYYYDKGYRAALQDSSFIAAGVFMTNKGDLYLNTQKYEKALEAFLEGKKLKEKGKAPPLLLVNSDLNIGIAHTNLNNFEEGLPYLNTAISFYESSNITGKLSESLTYRGDHYLKQEKYDLAINDCKKAKEMTSSTENLQVFSRACECLYNAHKAMGNYKEAIANYELYVDARETIFNEKNIKKQTQQEMEFEFNKTSALKNAEIIASEKESRLYSILSIIGFLFAAFLGFFFYKNRKKNLFLAKQKKLLEATIDEKNVLLKETHHRVKNSFQIVSSLLYLQSENMVDKEAQIALREAQNRVRSMVLIHQRLYNKDQLVGIDSKEYLEALTKDIFETHQFKKEKLPYVLNIEPIVLSIETITPIGLILNELIINVLKHAFEDITSESLLSIDFKKKDDTLVLKVIDNGKGFNGEIKETSFGIKLMNTLAKKLRATLNYKSSENNGTEVVLNIKKFEIL</sequence>
<keyword evidence="4" id="KW-0808">Transferase</keyword>
<evidence type="ECO:0000256" key="5">
    <source>
        <dbReference type="ARBA" id="ARBA00022741"/>
    </source>
</evidence>
<keyword evidence="8" id="KW-1133">Transmembrane helix</keyword>
<keyword evidence="5" id="KW-0547">Nucleotide-binding</keyword>
<keyword evidence="6" id="KW-0418">Kinase</keyword>
<dbReference type="Gene3D" id="3.30.450.20">
    <property type="entry name" value="PAS domain"/>
    <property type="match status" value="1"/>
</dbReference>
<evidence type="ECO:0000256" key="2">
    <source>
        <dbReference type="ARBA" id="ARBA00012438"/>
    </source>
</evidence>
<keyword evidence="8" id="KW-0472">Membrane</keyword>
<dbReference type="AlphaFoldDB" id="A0A137RJT1"/>
<dbReference type="InterPro" id="IPR011495">
    <property type="entry name" value="Sig_transdc_His_kin_sub2_dim/P"/>
</dbReference>
<dbReference type="OrthoDB" id="9767435at2"/>
<dbReference type="GO" id="GO:0005524">
    <property type="term" value="F:ATP binding"/>
    <property type="evidence" value="ECO:0007669"/>
    <property type="project" value="UniProtKB-KW"/>
</dbReference>
<dbReference type="EC" id="2.7.13.3" evidence="2"/>
<dbReference type="SUPFAM" id="SSF48452">
    <property type="entry name" value="TPR-like"/>
    <property type="match status" value="2"/>
</dbReference>
<keyword evidence="7" id="KW-0067">ATP-binding</keyword>
<dbReference type="PANTHER" id="PTHR41523">
    <property type="entry name" value="TWO-COMPONENT SYSTEM SENSOR PROTEIN"/>
    <property type="match status" value="1"/>
</dbReference>
<dbReference type="PANTHER" id="PTHR41523:SF8">
    <property type="entry name" value="ETHYLENE RESPONSE SENSOR PROTEIN"/>
    <property type="match status" value="1"/>
</dbReference>
<dbReference type="PATRIC" id="fig|1548749.3.peg.687"/>
<name>A0A137RJT1_9FLAO</name>
<evidence type="ECO:0000256" key="7">
    <source>
        <dbReference type="ARBA" id="ARBA00022840"/>
    </source>
</evidence>
<dbReference type="STRING" id="1548749.LS48_03240"/>
<keyword evidence="11" id="KW-1185">Reference proteome</keyword>
<dbReference type="Pfam" id="PF07568">
    <property type="entry name" value="HisKA_2"/>
    <property type="match status" value="1"/>
</dbReference>
<dbReference type="GO" id="GO:0004673">
    <property type="term" value="F:protein histidine kinase activity"/>
    <property type="evidence" value="ECO:0007669"/>
    <property type="project" value="UniProtKB-EC"/>
</dbReference>
<evidence type="ECO:0000256" key="1">
    <source>
        <dbReference type="ARBA" id="ARBA00000085"/>
    </source>
</evidence>
<evidence type="ECO:0000256" key="3">
    <source>
        <dbReference type="ARBA" id="ARBA00022553"/>
    </source>
</evidence>
<reference evidence="11" key="1">
    <citation type="submission" date="2014-10" db="EMBL/GenBank/DDBJ databases">
        <title>Genome sequencing of Vitellibacter sp. D-24.</title>
        <authorList>
            <person name="Thevarajoo S."/>
            <person name="Selvaratnam C."/>
            <person name="Goh K.M."/>
            <person name="Chong C.S."/>
        </authorList>
    </citation>
    <scope>NUCLEOTIDE SEQUENCE [LARGE SCALE GENOMIC DNA]</scope>
    <source>
        <strain evidence="11">D-24</strain>
    </source>
</reference>
<dbReference type="InterPro" id="IPR011990">
    <property type="entry name" value="TPR-like_helical_dom_sf"/>
</dbReference>
<comment type="catalytic activity">
    <reaction evidence="1">
        <text>ATP + protein L-histidine = ADP + protein N-phospho-L-histidine.</text>
        <dbReference type="EC" id="2.7.13.3"/>
    </reaction>
</comment>
<reference evidence="10 11" key="2">
    <citation type="journal article" date="2016" name="Int. J. Syst. Evol. Microbiol.">
        <title>Vitellibacter aquimaris sp. nov., a marine bacterium isolated from seawater.</title>
        <authorList>
            <person name="Thevarajoo S."/>
            <person name="Selvaratnam C."/>
            <person name="Goh K.M."/>
            <person name="Hong K.W."/>
            <person name="Chan X.Y."/>
            <person name="Chan K.G."/>
            <person name="Chong C.S."/>
        </authorList>
    </citation>
    <scope>NUCLEOTIDE SEQUENCE [LARGE SCALE GENOMIC DNA]</scope>
    <source>
        <strain evidence="10 11">D-24</strain>
    </source>
</reference>
<dbReference type="Gene3D" id="1.25.40.10">
    <property type="entry name" value="Tetratricopeptide repeat domain"/>
    <property type="match status" value="2"/>
</dbReference>
<evidence type="ECO:0000313" key="10">
    <source>
        <dbReference type="EMBL" id="KXO00441.1"/>
    </source>
</evidence>
<organism evidence="10 11">
    <name type="scientific">Aequorivita aquimaris</name>
    <dbReference type="NCBI Taxonomy" id="1548749"/>
    <lineage>
        <taxon>Bacteria</taxon>
        <taxon>Pseudomonadati</taxon>
        <taxon>Bacteroidota</taxon>
        <taxon>Flavobacteriia</taxon>
        <taxon>Flavobacteriales</taxon>
        <taxon>Flavobacteriaceae</taxon>
        <taxon>Aequorivita</taxon>
    </lineage>
</organism>
<gene>
    <name evidence="10" type="ORF">LS48_03240</name>
</gene>
<dbReference type="SMART" id="SM00387">
    <property type="entry name" value="HATPase_c"/>
    <property type="match status" value="1"/>
</dbReference>
<evidence type="ECO:0000313" key="11">
    <source>
        <dbReference type="Proteomes" id="UP000070138"/>
    </source>
</evidence>
<dbReference type="SUPFAM" id="SSF55874">
    <property type="entry name" value="ATPase domain of HSP90 chaperone/DNA topoisomerase II/histidine kinase"/>
    <property type="match status" value="1"/>
</dbReference>
<dbReference type="InterPro" id="IPR003594">
    <property type="entry name" value="HATPase_dom"/>
</dbReference>
<feature type="domain" description="Histidine kinase/HSP90-like ATPase" evidence="9">
    <location>
        <begin position="551"/>
        <end position="648"/>
    </location>
</feature>
<keyword evidence="8" id="KW-0812">Transmembrane</keyword>
<dbReference type="SMART" id="SM00028">
    <property type="entry name" value="TPR"/>
    <property type="match status" value="4"/>
</dbReference>
<keyword evidence="3" id="KW-0597">Phosphoprotein</keyword>
<evidence type="ECO:0000256" key="6">
    <source>
        <dbReference type="ARBA" id="ARBA00022777"/>
    </source>
</evidence>
<dbReference type="PROSITE" id="PS51257">
    <property type="entry name" value="PROKAR_LIPOPROTEIN"/>
    <property type="match status" value="1"/>
</dbReference>
<accession>A0A137RJT1</accession>
<dbReference type="Pfam" id="PF13181">
    <property type="entry name" value="TPR_8"/>
    <property type="match status" value="1"/>
</dbReference>
<comment type="caution">
    <text evidence="10">The sequence shown here is derived from an EMBL/GenBank/DDBJ whole genome shotgun (WGS) entry which is preliminary data.</text>
</comment>
<evidence type="ECO:0000256" key="4">
    <source>
        <dbReference type="ARBA" id="ARBA00022679"/>
    </source>
</evidence>
<dbReference type="Gene3D" id="3.30.565.10">
    <property type="entry name" value="Histidine kinase-like ATPase, C-terminal domain"/>
    <property type="match status" value="1"/>
</dbReference>
<dbReference type="InterPro" id="IPR019734">
    <property type="entry name" value="TPR_rpt"/>
</dbReference>
<feature type="transmembrane region" description="Helical" evidence="8">
    <location>
        <begin position="406"/>
        <end position="426"/>
    </location>
</feature>
<dbReference type="RefSeq" id="WP_062619946.1">
    <property type="nucleotide sequence ID" value="NZ_JRWG01000002.1"/>
</dbReference>
<dbReference type="Pfam" id="PF13581">
    <property type="entry name" value="HATPase_c_2"/>
    <property type="match status" value="1"/>
</dbReference>
<dbReference type="Proteomes" id="UP000070138">
    <property type="component" value="Unassembled WGS sequence"/>
</dbReference>
<evidence type="ECO:0000259" key="9">
    <source>
        <dbReference type="SMART" id="SM00387"/>
    </source>
</evidence>
<evidence type="ECO:0000256" key="8">
    <source>
        <dbReference type="SAM" id="Phobius"/>
    </source>
</evidence>
<dbReference type="EMBL" id="JRWG01000002">
    <property type="protein sequence ID" value="KXO00441.1"/>
    <property type="molecule type" value="Genomic_DNA"/>
</dbReference>
<protein>
    <recommendedName>
        <fullName evidence="2">histidine kinase</fullName>
        <ecNumber evidence="2">2.7.13.3</ecNumber>
    </recommendedName>
</protein>
<proteinExistence type="predicted"/>